<evidence type="ECO:0000256" key="2">
    <source>
        <dbReference type="ARBA" id="ARBA00023136"/>
    </source>
</evidence>
<keyword evidence="3" id="KW-0564">Palmitate</keyword>
<dbReference type="PANTHER" id="PTHR37549:SF1">
    <property type="entry name" value="LIPOPROTEIN LPRI"/>
    <property type="match status" value="1"/>
</dbReference>
<dbReference type="EMBL" id="BPRH01003414">
    <property type="protein sequence ID" value="GJF09262.1"/>
    <property type="molecule type" value="Genomic_DNA"/>
</dbReference>
<proteinExistence type="predicted"/>
<dbReference type="InterPro" id="IPR009739">
    <property type="entry name" value="LprI-like_N"/>
</dbReference>
<dbReference type="Pfam" id="PF07007">
    <property type="entry name" value="LprI"/>
    <property type="match status" value="1"/>
</dbReference>
<dbReference type="InterPro" id="IPR036328">
    <property type="entry name" value="MliC_sf"/>
</dbReference>
<evidence type="ECO:0000256" key="3">
    <source>
        <dbReference type="ARBA" id="ARBA00023139"/>
    </source>
</evidence>
<reference evidence="7 8" key="1">
    <citation type="submission" date="2021-08" db="EMBL/GenBank/DDBJ databases">
        <title>Draft genome sequence of Mycolicibacterium sp. NGTWS1702 strain.</title>
        <authorList>
            <person name="Matsumoto M."/>
            <person name="Tang B.C.C."/>
            <person name="Machida Y."/>
            <person name="Matoyama H."/>
            <person name="Kishihara T."/>
            <person name="Sato S."/>
            <person name="Kondo I."/>
            <person name="Sano M."/>
            <person name="Kato G."/>
        </authorList>
    </citation>
    <scope>NUCLEOTIDE SEQUENCE [LARGE SCALE GENOMIC DNA]</scope>
    <source>
        <strain evidence="7 8">NGTWSNA01</strain>
    </source>
</reference>
<dbReference type="SUPFAM" id="SSF141488">
    <property type="entry name" value="YdhA-like"/>
    <property type="match status" value="1"/>
</dbReference>
<evidence type="ECO:0000259" key="6">
    <source>
        <dbReference type="Pfam" id="PF09864"/>
    </source>
</evidence>
<dbReference type="PANTHER" id="PTHR37549">
    <property type="entry name" value="LIPOPROTEIN LPRI"/>
    <property type="match status" value="1"/>
</dbReference>
<comment type="caution">
    <text evidence="7">The sequence shown here is derived from an EMBL/GenBank/DDBJ whole genome shotgun (WGS) entry which is preliminary data.</text>
</comment>
<feature type="domain" description="Lysozyme inhibitor LprI-like N-terminal" evidence="5">
    <location>
        <begin position="11"/>
        <end position="88"/>
    </location>
</feature>
<keyword evidence="1" id="KW-0732">Signal</keyword>
<dbReference type="InterPro" id="IPR052755">
    <property type="entry name" value="Lysozyme_Inhibitor_LprI"/>
</dbReference>
<evidence type="ECO:0000259" key="5">
    <source>
        <dbReference type="Pfam" id="PF07007"/>
    </source>
</evidence>
<gene>
    <name evidence="7" type="primary">lprI</name>
    <name evidence="7" type="ORF">NGTWS1702_32610</name>
</gene>
<evidence type="ECO:0000256" key="4">
    <source>
        <dbReference type="ARBA" id="ARBA00023288"/>
    </source>
</evidence>
<organism evidence="7 8">
    <name type="scientific">Mycolicibacterium cyprinidarum</name>
    <dbReference type="NCBI Taxonomy" id="2860311"/>
    <lineage>
        <taxon>Bacteria</taxon>
        <taxon>Bacillati</taxon>
        <taxon>Actinomycetota</taxon>
        <taxon>Actinomycetes</taxon>
        <taxon>Mycobacteriales</taxon>
        <taxon>Mycobacteriaceae</taxon>
        <taxon>Mycolicibacterium</taxon>
    </lineage>
</organism>
<feature type="domain" description="C-type lysozyme inhibitor" evidence="6">
    <location>
        <begin position="103"/>
        <end position="168"/>
    </location>
</feature>
<keyword evidence="2" id="KW-0472">Membrane</keyword>
<dbReference type="Gene3D" id="1.20.1270.180">
    <property type="match status" value="1"/>
</dbReference>
<keyword evidence="4 7" id="KW-0449">Lipoprotein</keyword>
<name>A0ABQ4V5N0_9MYCO</name>
<evidence type="ECO:0000313" key="8">
    <source>
        <dbReference type="Proteomes" id="UP001060504"/>
    </source>
</evidence>
<dbReference type="Gene3D" id="2.40.128.200">
    <property type="match status" value="1"/>
</dbReference>
<protein>
    <submittedName>
        <fullName evidence="7">Lipoprotein LprI</fullName>
    </submittedName>
</protein>
<dbReference type="Pfam" id="PF09864">
    <property type="entry name" value="MliC"/>
    <property type="match status" value="1"/>
</dbReference>
<evidence type="ECO:0000256" key="1">
    <source>
        <dbReference type="ARBA" id="ARBA00022729"/>
    </source>
</evidence>
<dbReference type="InterPro" id="IPR018660">
    <property type="entry name" value="MliC"/>
</dbReference>
<accession>A0ABQ4V5N0</accession>
<evidence type="ECO:0000313" key="7">
    <source>
        <dbReference type="EMBL" id="GJF09262.1"/>
    </source>
</evidence>
<sequence>MSASAPGAVDCTQVESESDKAVCAYPDLLALDTRLAEVYQRAVSDAGSDVAALETEQRGWVAGRDDCWKNSDVHQCILESYQTRLVELQIHRKGADVPATVEYRCGDGSTPVSAVFYNDIDPPAMVLTVGDDKAILIQQPMGSGIRYTREGAEYTEHQGDIAVDFYGKKLACTAAK</sequence>
<keyword evidence="8" id="KW-1185">Reference proteome</keyword>
<dbReference type="Proteomes" id="UP001060504">
    <property type="component" value="Unassembled WGS sequence"/>
</dbReference>